<dbReference type="AlphaFoldDB" id="A0A0H5R4Z2"/>
<evidence type="ECO:0000256" key="2">
    <source>
        <dbReference type="ARBA" id="ARBA00008573"/>
    </source>
</evidence>
<reference evidence="8" key="1">
    <citation type="submission" date="2015-04" db="EMBL/GenBank/DDBJ databases">
        <title>The genome sequence of the plant pathogenic Rhizarian Plasmodiophora brassicae reveals insights in its biotrophic life cycle and the origin of chitin synthesis.</title>
        <authorList>
            <person name="Schwelm A."/>
            <person name="Fogelqvist J."/>
            <person name="Knaust A."/>
            <person name="Julke S."/>
            <person name="Lilja T."/>
            <person name="Dhandapani V."/>
            <person name="Bonilla-Rosso G."/>
            <person name="Karlsson M."/>
            <person name="Shevchenko A."/>
            <person name="Choi S.R."/>
            <person name="Kim H.G."/>
            <person name="Park J.Y."/>
            <person name="Lim Y.P."/>
            <person name="Ludwig-Muller J."/>
            <person name="Dixelius C."/>
        </authorList>
    </citation>
    <scope>NUCLEOTIDE SEQUENCE</scope>
    <source>
        <tissue evidence="8">Potato root galls</tissue>
    </source>
</reference>
<evidence type="ECO:0000313" key="8">
    <source>
        <dbReference type="EMBL" id="CRZ08862.1"/>
    </source>
</evidence>
<dbReference type="InterPro" id="IPR004345">
    <property type="entry name" value="TB2_DP1_HVA22"/>
</dbReference>
<sequence>MSIVNSATRQFDAVKADSISTFKSIDASLNKVDLLKKLEKKTTLKPVHVVAAASVAVFLFLLFGFGSSAVGNLVGFVYPLYASFTALKTPSGDDDTFWLTYWVVFSFFGVVESFMDMTLGWVPLFHLAKVTFLVWCFLPQTKGANLIFAGVIDPIMAHLPACCNGGVNLNVQRSTTSKEGKKAE</sequence>
<dbReference type="Pfam" id="PF03134">
    <property type="entry name" value="TB2_DP1_HVA22"/>
    <property type="match status" value="1"/>
</dbReference>
<name>A0A0H5R4Z2_9EUKA</name>
<dbReference type="PANTHER" id="PTHR12300">
    <property type="entry name" value="HVA22-LIKE PROTEINS"/>
    <property type="match status" value="1"/>
</dbReference>
<keyword evidence="5 7" id="KW-0472">Membrane</keyword>
<dbReference type="PANTHER" id="PTHR12300:SF161">
    <property type="entry name" value="RECEPTOR EXPRESSION-ENHANCING PROTEIN"/>
    <property type="match status" value="1"/>
</dbReference>
<evidence type="ECO:0000256" key="7">
    <source>
        <dbReference type="SAM" id="Phobius"/>
    </source>
</evidence>
<accession>A0A0H5R4Z2</accession>
<proteinExistence type="inferred from homology"/>
<protein>
    <recommendedName>
        <fullName evidence="9">Receptor expression-enhancing protein</fullName>
    </recommendedName>
</protein>
<feature type="transmembrane region" description="Helical" evidence="7">
    <location>
        <begin position="46"/>
        <end position="63"/>
    </location>
</feature>
<feature type="transmembrane region" description="Helical" evidence="7">
    <location>
        <begin position="121"/>
        <end position="138"/>
    </location>
</feature>
<dbReference type="GO" id="GO:0016020">
    <property type="term" value="C:membrane"/>
    <property type="evidence" value="ECO:0007669"/>
    <property type="project" value="UniProtKB-SubCell"/>
</dbReference>
<evidence type="ECO:0000256" key="4">
    <source>
        <dbReference type="ARBA" id="ARBA00022989"/>
    </source>
</evidence>
<dbReference type="EMBL" id="HACM01008420">
    <property type="protein sequence ID" value="CRZ08862.1"/>
    <property type="molecule type" value="Transcribed_RNA"/>
</dbReference>
<evidence type="ECO:0008006" key="9">
    <source>
        <dbReference type="Google" id="ProtNLM"/>
    </source>
</evidence>
<evidence type="ECO:0000256" key="5">
    <source>
        <dbReference type="ARBA" id="ARBA00023136"/>
    </source>
</evidence>
<organism evidence="8">
    <name type="scientific">Spongospora subterranea</name>
    <dbReference type="NCBI Taxonomy" id="70186"/>
    <lineage>
        <taxon>Eukaryota</taxon>
        <taxon>Sar</taxon>
        <taxon>Rhizaria</taxon>
        <taxon>Endomyxa</taxon>
        <taxon>Phytomyxea</taxon>
        <taxon>Plasmodiophorida</taxon>
        <taxon>Plasmodiophoridae</taxon>
        <taxon>Spongospora</taxon>
    </lineage>
</organism>
<evidence type="ECO:0000256" key="3">
    <source>
        <dbReference type="ARBA" id="ARBA00022692"/>
    </source>
</evidence>
<evidence type="ECO:0000256" key="6">
    <source>
        <dbReference type="RuleBase" id="RU362006"/>
    </source>
</evidence>
<comment type="subcellular location">
    <subcellularLocation>
        <location evidence="1 6">Membrane</location>
        <topology evidence="1 6">Multi-pass membrane protein</topology>
    </subcellularLocation>
</comment>
<comment type="similarity">
    <text evidence="2 6">Belongs to the DP1 family.</text>
</comment>
<evidence type="ECO:0000256" key="1">
    <source>
        <dbReference type="ARBA" id="ARBA00004141"/>
    </source>
</evidence>
<keyword evidence="4 7" id="KW-1133">Transmembrane helix</keyword>
<keyword evidence="3 7" id="KW-0812">Transmembrane</keyword>